<protein>
    <submittedName>
        <fullName evidence="2">4_t:CDS:1</fullName>
    </submittedName>
</protein>
<gene>
    <name evidence="2" type="ORF">AGERDE_LOCUS8005</name>
</gene>
<sequence>MRYQLIPDNDIFPICAQNWIQLFQKRRTYSLVVKLNERRRQYFFAITNSRNAVIPVDWSKVSEQRPENHGQCRLLDQLAKGNCAAKDIDKETGPAKFRSKSSGSDPNIISKDSSSVSVFSSSSKTTKYILATQ</sequence>
<keyword evidence="3" id="KW-1185">Reference proteome</keyword>
<dbReference type="Proteomes" id="UP000789831">
    <property type="component" value="Unassembled WGS sequence"/>
</dbReference>
<accession>A0A9N9G3B2</accession>
<evidence type="ECO:0000313" key="2">
    <source>
        <dbReference type="EMBL" id="CAG8578577.1"/>
    </source>
</evidence>
<evidence type="ECO:0000256" key="1">
    <source>
        <dbReference type="SAM" id="MobiDB-lite"/>
    </source>
</evidence>
<reference evidence="2" key="1">
    <citation type="submission" date="2021-06" db="EMBL/GenBank/DDBJ databases">
        <authorList>
            <person name="Kallberg Y."/>
            <person name="Tangrot J."/>
            <person name="Rosling A."/>
        </authorList>
    </citation>
    <scope>NUCLEOTIDE SEQUENCE</scope>
    <source>
        <strain evidence="2">MT106</strain>
    </source>
</reference>
<dbReference type="EMBL" id="CAJVPL010001583">
    <property type="protein sequence ID" value="CAG8578577.1"/>
    <property type="molecule type" value="Genomic_DNA"/>
</dbReference>
<evidence type="ECO:0000313" key="3">
    <source>
        <dbReference type="Proteomes" id="UP000789831"/>
    </source>
</evidence>
<comment type="caution">
    <text evidence="2">The sequence shown here is derived from an EMBL/GenBank/DDBJ whole genome shotgun (WGS) entry which is preliminary data.</text>
</comment>
<name>A0A9N9G3B2_9GLOM</name>
<feature type="region of interest" description="Disordered" evidence="1">
    <location>
        <begin position="90"/>
        <end position="113"/>
    </location>
</feature>
<dbReference type="AlphaFoldDB" id="A0A9N9G3B2"/>
<proteinExistence type="predicted"/>
<organism evidence="2 3">
    <name type="scientific">Ambispora gerdemannii</name>
    <dbReference type="NCBI Taxonomy" id="144530"/>
    <lineage>
        <taxon>Eukaryota</taxon>
        <taxon>Fungi</taxon>
        <taxon>Fungi incertae sedis</taxon>
        <taxon>Mucoromycota</taxon>
        <taxon>Glomeromycotina</taxon>
        <taxon>Glomeromycetes</taxon>
        <taxon>Archaeosporales</taxon>
        <taxon>Ambisporaceae</taxon>
        <taxon>Ambispora</taxon>
    </lineage>
</organism>